<dbReference type="Proteomes" id="UP001057402">
    <property type="component" value="Chromosome 4"/>
</dbReference>
<reference evidence="2" key="1">
    <citation type="journal article" date="2023" name="Front. Plant Sci.">
        <title>Chromosomal-level genome assembly of Melastoma candidum provides insights into trichome evolution.</title>
        <authorList>
            <person name="Zhong Y."/>
            <person name="Wu W."/>
            <person name="Sun C."/>
            <person name="Zou P."/>
            <person name="Liu Y."/>
            <person name="Dai S."/>
            <person name="Zhou R."/>
        </authorList>
    </citation>
    <scope>NUCLEOTIDE SEQUENCE [LARGE SCALE GENOMIC DNA]</scope>
</reference>
<accession>A0ACB9RHT9</accession>
<keyword evidence="2" id="KW-1185">Reference proteome</keyword>
<comment type="caution">
    <text evidence="1">The sequence shown here is derived from an EMBL/GenBank/DDBJ whole genome shotgun (WGS) entry which is preliminary data.</text>
</comment>
<evidence type="ECO:0000313" key="2">
    <source>
        <dbReference type="Proteomes" id="UP001057402"/>
    </source>
</evidence>
<organism evidence="1 2">
    <name type="scientific">Melastoma candidum</name>
    <dbReference type="NCBI Taxonomy" id="119954"/>
    <lineage>
        <taxon>Eukaryota</taxon>
        <taxon>Viridiplantae</taxon>
        <taxon>Streptophyta</taxon>
        <taxon>Embryophyta</taxon>
        <taxon>Tracheophyta</taxon>
        <taxon>Spermatophyta</taxon>
        <taxon>Magnoliopsida</taxon>
        <taxon>eudicotyledons</taxon>
        <taxon>Gunneridae</taxon>
        <taxon>Pentapetalae</taxon>
        <taxon>rosids</taxon>
        <taxon>malvids</taxon>
        <taxon>Myrtales</taxon>
        <taxon>Melastomataceae</taxon>
        <taxon>Melastomatoideae</taxon>
        <taxon>Melastomateae</taxon>
        <taxon>Melastoma</taxon>
    </lineage>
</organism>
<evidence type="ECO:0000313" key="1">
    <source>
        <dbReference type="EMBL" id="KAI4378068.1"/>
    </source>
</evidence>
<sequence length="608" mass="68920">MRNVWGSDCAAGVVLRVRGVLTSNRFFGRRLSDALIHRSRFRFFVPCGEVCSAAMSHLVEARNRQPRALTAHFLSDISHIPPFVFLYLIKEYYASGTAKAGAKFRALQHHVHHALQSSPLPGPATYVIECLYLLPIFGTYREGFSHLMISALRRSLKDNPADLEHAKDLAVHLFVDMVQGSADHDPRIVVKVVQVFHIGIENLENVLQQSEKAKCGALAFLEQYLVMLLESKSYMDAVALLEHFAIRKFGESFLLSMIEEKQFGPAEKWAEFMGKPMLSILVQQYVDRNMLNFAYQIIKDNNLQEEFPVVYHQCKESLLKKLAEKGCWDIAEQKAKGDKRLIEFLVYLALEAGYSEKVEEFCGRYSLQGFPTAEECDAAGPQSRYLRLMDLSVEEIIWVDQMAGLNHATCDITQARVIGLDCEWKPNFVQGSKPNKVSIMQIAIPRRVFIFDLLKLAEEASDALDSCFTQILQCPHILKLGYNFQCDIKQLASSYRTLGCFKHYDMLLDIQVIFKEKNGGLSGLAQKVLGIGLNKTRRNSNWENRPLTQNQLEYAAMDAAVLLHIFNHVQNQPRDITDKVGWKSRIISHTDSGSSKCKSGVQNKRTKS</sequence>
<proteinExistence type="predicted"/>
<protein>
    <submittedName>
        <fullName evidence="1">Uncharacterized protein</fullName>
    </submittedName>
</protein>
<dbReference type="EMBL" id="CM042883">
    <property type="protein sequence ID" value="KAI4378068.1"/>
    <property type="molecule type" value="Genomic_DNA"/>
</dbReference>
<name>A0ACB9RHT9_9MYRT</name>
<gene>
    <name evidence="1" type="ORF">MLD38_015605</name>
</gene>